<name>K9WEH0_9CYAN</name>
<keyword evidence="1" id="KW-1133">Transmembrane helix</keyword>
<reference evidence="2 3" key="1">
    <citation type="submission" date="2012-06" db="EMBL/GenBank/DDBJ databases">
        <title>Finished chromosome of genome of Microcoleus sp. PCC 7113.</title>
        <authorList>
            <consortium name="US DOE Joint Genome Institute"/>
            <person name="Gugger M."/>
            <person name="Coursin T."/>
            <person name="Rippka R."/>
            <person name="Tandeau De Marsac N."/>
            <person name="Huntemann M."/>
            <person name="Wei C.-L."/>
            <person name="Han J."/>
            <person name="Detter J.C."/>
            <person name="Han C."/>
            <person name="Tapia R."/>
            <person name="Chen A."/>
            <person name="Kyrpides N."/>
            <person name="Mavromatis K."/>
            <person name="Markowitz V."/>
            <person name="Szeto E."/>
            <person name="Ivanova N."/>
            <person name="Pagani I."/>
            <person name="Pati A."/>
            <person name="Goodwin L."/>
            <person name="Nordberg H.P."/>
            <person name="Cantor M.N."/>
            <person name="Hua S.X."/>
            <person name="Woyke T."/>
            <person name="Kerfeld C.A."/>
        </authorList>
    </citation>
    <scope>NUCLEOTIDE SEQUENCE [LARGE SCALE GENOMIC DNA]</scope>
    <source>
        <strain evidence="2 3">PCC 7113</strain>
    </source>
</reference>
<dbReference type="EMBL" id="CP003630">
    <property type="protein sequence ID" value="AFZ18805.1"/>
    <property type="molecule type" value="Genomic_DNA"/>
</dbReference>
<evidence type="ECO:0000313" key="3">
    <source>
        <dbReference type="Proteomes" id="UP000010471"/>
    </source>
</evidence>
<evidence type="ECO:0000313" key="2">
    <source>
        <dbReference type="EMBL" id="AFZ18805.1"/>
    </source>
</evidence>
<dbReference type="HOGENOM" id="CLU_195991_0_0_3"/>
<keyword evidence="1" id="KW-0812">Transmembrane</keyword>
<dbReference type="RefSeq" id="WP_015182954.1">
    <property type="nucleotide sequence ID" value="NC_019738.1"/>
</dbReference>
<evidence type="ECO:0000256" key="1">
    <source>
        <dbReference type="SAM" id="Phobius"/>
    </source>
</evidence>
<organism evidence="2 3">
    <name type="scientific">Allocoleopsis franciscana PCC 7113</name>
    <dbReference type="NCBI Taxonomy" id="1173027"/>
    <lineage>
        <taxon>Bacteria</taxon>
        <taxon>Bacillati</taxon>
        <taxon>Cyanobacteriota</taxon>
        <taxon>Cyanophyceae</taxon>
        <taxon>Coleofasciculales</taxon>
        <taxon>Coleofasciculaceae</taxon>
        <taxon>Allocoleopsis</taxon>
        <taxon>Allocoleopsis franciscana</taxon>
    </lineage>
</organism>
<dbReference type="AlphaFoldDB" id="K9WEH0"/>
<keyword evidence="1" id="KW-0472">Membrane</keyword>
<protein>
    <submittedName>
        <fullName evidence="2">Uncharacterized protein</fullName>
    </submittedName>
</protein>
<keyword evidence="3" id="KW-1185">Reference proteome</keyword>
<sequence length="80" mass="8850">MTPNFDYPTNKDLLAPVVFRSDFNNGEPITATQAWSLFFTAGKEDKVLGFEPELGRFFTNLLIAAGVTGTVWALIFSNFA</sequence>
<feature type="transmembrane region" description="Helical" evidence="1">
    <location>
        <begin position="57"/>
        <end position="76"/>
    </location>
</feature>
<dbReference type="eggNOG" id="ENOG50330GS">
    <property type="taxonomic scope" value="Bacteria"/>
</dbReference>
<proteinExistence type="predicted"/>
<dbReference type="PATRIC" id="fig|1173027.3.peg.3344"/>
<dbReference type="KEGG" id="mic:Mic7113_3038"/>
<accession>K9WEH0</accession>
<gene>
    <name evidence="2" type="ORF">Mic7113_3038</name>
</gene>
<dbReference type="Proteomes" id="UP000010471">
    <property type="component" value="Chromosome"/>
</dbReference>
<dbReference type="STRING" id="1173027.Mic7113_3038"/>
<dbReference type="OrthoDB" id="515244at2"/>